<dbReference type="AlphaFoldDB" id="A0A0C2HAN6"/>
<evidence type="ECO:0000313" key="11">
    <source>
        <dbReference type="Proteomes" id="UP000031546"/>
    </source>
</evidence>
<evidence type="ECO:0000313" key="10">
    <source>
        <dbReference type="EMBL" id="MDB0580489.1"/>
    </source>
</evidence>
<dbReference type="GeneID" id="77845245"/>
<dbReference type="PRINTS" id="PR00080">
    <property type="entry name" value="SDRFAMILY"/>
</dbReference>
<dbReference type="NCBIfam" id="NF005559">
    <property type="entry name" value="PRK07231.1"/>
    <property type="match status" value="1"/>
</dbReference>
<dbReference type="Proteomes" id="UP000527860">
    <property type="component" value="Unassembled WGS sequence"/>
</dbReference>
<gene>
    <name evidence="10" type="ORF">F7P68_0008080</name>
    <name evidence="9" type="ORF">SN16_06720</name>
</gene>
<proteinExistence type="inferred from homology"/>
<evidence type="ECO:0000256" key="5">
    <source>
        <dbReference type="ARBA" id="ARBA00023002"/>
    </source>
</evidence>
<dbReference type="InterPro" id="IPR002347">
    <property type="entry name" value="SDR_fam"/>
</dbReference>
<dbReference type="STRING" id="45670.SN16_06720"/>
<organism evidence="9 11">
    <name type="scientific">Salinicoccus roseus</name>
    <dbReference type="NCBI Taxonomy" id="45670"/>
    <lineage>
        <taxon>Bacteria</taxon>
        <taxon>Bacillati</taxon>
        <taxon>Bacillota</taxon>
        <taxon>Bacilli</taxon>
        <taxon>Bacillales</taxon>
        <taxon>Staphylococcaceae</taxon>
        <taxon>Salinicoccus</taxon>
    </lineage>
</organism>
<reference evidence="12" key="2">
    <citation type="submission" date="2020-04" db="EMBL/GenBank/DDBJ databases">
        <title>Genome analysis and biological profiling of marine Cellulosimicrobium funkei MOSEL-ME6.</title>
        <authorList>
            <person name="Tanveer F."/>
            <person name="Xie Y."/>
            <person name="Shinwari Z.K."/>
        </authorList>
    </citation>
    <scope>NUCLEOTIDE SEQUENCE [LARGE SCALE GENOMIC DNA]</scope>
    <source>
        <strain evidence="12">MOSEL-ME25</strain>
    </source>
</reference>
<dbReference type="EC" id="1.1.1.304" evidence="3"/>
<dbReference type="PANTHER" id="PTHR43180:SF66">
    <property type="entry name" value="SHORT-CHAIN DEHYDROGENASE_REDUCTASE FAMILY PROTEIN"/>
    <property type="match status" value="1"/>
</dbReference>
<evidence type="ECO:0000256" key="4">
    <source>
        <dbReference type="ARBA" id="ARBA00016110"/>
    </source>
</evidence>
<dbReference type="CDD" id="cd05233">
    <property type="entry name" value="SDR_c"/>
    <property type="match status" value="1"/>
</dbReference>
<comment type="similarity">
    <text evidence="2">Belongs to the short-chain dehydrogenases/reductases (SDR) family.</text>
</comment>
<name>A0A0C2HAN6_9STAP</name>
<evidence type="ECO:0000256" key="3">
    <source>
        <dbReference type="ARBA" id="ARBA00012848"/>
    </source>
</evidence>
<dbReference type="GO" id="GO:0008206">
    <property type="term" value="P:bile acid metabolic process"/>
    <property type="evidence" value="ECO:0007669"/>
    <property type="project" value="UniProtKB-ARBA"/>
</dbReference>
<evidence type="ECO:0000256" key="7">
    <source>
        <dbReference type="ARBA" id="ARBA00031758"/>
    </source>
</evidence>
<dbReference type="PROSITE" id="PS00061">
    <property type="entry name" value="ADH_SHORT"/>
    <property type="match status" value="1"/>
</dbReference>
<sequence length="255" mass="26691">MAKLDGKVAVVTGAASGMGRAIAKLYAKEGAKVIVADFNMEGAEAVTAEIIDEGGTAKAVSVNVSDKDQVEKMIETAISEYGELDILVNNAGIMDGFEPVGEITDEKWDQIFDVNTKGVMRAMRKAVNYWMENEKKGVIVNTISTGGLNGAHAGVAYGASKHAVVALTKNTGFMYAKNGIRVNGIAPGAIETNIGSSMKDVSDFGMQRAGMTHGLSPRTGQPEEVAEAALFLGSEDSSFVNGTVLTVDGGWTSAF</sequence>
<evidence type="ECO:0000256" key="1">
    <source>
        <dbReference type="ARBA" id="ARBA00003200"/>
    </source>
</evidence>
<reference evidence="9 11" key="1">
    <citation type="submission" date="2015-01" db="EMBL/GenBank/DDBJ databases">
        <title>Genome sequences of high lactate-tolerant strain Salinicoccus roseus W12 with industrial interest.</title>
        <authorList>
            <person name="Wang H."/>
            <person name="Yu B."/>
        </authorList>
    </citation>
    <scope>NUCLEOTIDE SEQUENCE [LARGE SCALE GENOMIC DNA]</scope>
    <source>
        <strain evidence="9 11">W12</strain>
    </source>
</reference>
<dbReference type="EMBL" id="JABEVU030000001">
    <property type="protein sequence ID" value="MDB0580489.1"/>
    <property type="molecule type" value="Genomic_DNA"/>
</dbReference>
<keyword evidence="12" id="KW-1185">Reference proteome</keyword>
<comment type="caution">
    <text evidence="9">The sequence shown here is derived from an EMBL/GenBank/DDBJ whole genome shotgun (WGS) entry which is preliminary data.</text>
</comment>
<dbReference type="RefSeq" id="WP_040105851.1">
    <property type="nucleotide sequence ID" value="NZ_JABEVU030000001.1"/>
</dbReference>
<dbReference type="Pfam" id="PF13561">
    <property type="entry name" value="adh_short_C2"/>
    <property type="match status" value="1"/>
</dbReference>
<dbReference type="EMBL" id="JXII01000005">
    <property type="protein sequence ID" value="KIH70840.1"/>
    <property type="molecule type" value="Genomic_DNA"/>
</dbReference>
<dbReference type="Proteomes" id="UP000031546">
    <property type="component" value="Unassembled WGS sequence"/>
</dbReference>
<dbReference type="PANTHER" id="PTHR43180">
    <property type="entry name" value="3-OXOACYL-(ACYL-CARRIER-PROTEIN) REDUCTASE (AFU_ORTHOLOGUE AFUA_6G11210)"/>
    <property type="match status" value="1"/>
</dbReference>
<reference evidence="10 12" key="4">
    <citation type="submission" date="2022-12" db="EMBL/GenBank/DDBJ databases">
        <title>Genome analysis and biological profiling of marine Salinicoccus roseus MOSEL-ME25.</title>
        <authorList>
            <person name="Mirza F.T."/>
            <person name="Xie Y."/>
            <person name="Shinwari Z.K."/>
        </authorList>
    </citation>
    <scope>NUCLEOTIDE SEQUENCE [LARGE SCALE GENOMIC DNA]</scope>
    <source>
        <strain evidence="10 12">MOSEL-ME25</strain>
    </source>
</reference>
<reference evidence="10" key="3">
    <citation type="submission" date="2020-04" db="EMBL/GenBank/DDBJ databases">
        <authorList>
            <person name="Tanveer F."/>
            <person name="Xie Y."/>
            <person name="Shinwari Z.K."/>
        </authorList>
    </citation>
    <scope>NUCLEOTIDE SEQUENCE</scope>
    <source>
        <strain evidence="10">MOSEL-ME25</strain>
    </source>
</reference>
<evidence type="ECO:0000313" key="12">
    <source>
        <dbReference type="Proteomes" id="UP000527860"/>
    </source>
</evidence>
<dbReference type="OrthoDB" id="9803333at2"/>
<dbReference type="InterPro" id="IPR020904">
    <property type="entry name" value="Sc_DH/Rdtase_CS"/>
</dbReference>
<accession>A0A0C2HAN6</accession>
<dbReference type="InterPro" id="IPR036291">
    <property type="entry name" value="NAD(P)-bd_dom_sf"/>
</dbReference>
<comment type="function">
    <text evidence="1">Catalyzes the irreversible reduction of 2,3-butanediol to (S)-acetoin in the presence of NADH.</text>
</comment>
<keyword evidence="5" id="KW-0560">Oxidoreductase</keyword>
<protein>
    <recommendedName>
        <fullName evidence="4">Diacetyl reductase [(S)-acetoin forming]</fullName>
        <ecNumber evidence="3">1.1.1.304</ecNumber>
    </recommendedName>
    <alternativeName>
        <fullName evidence="6">Acetoin(diacetyl) reductase</fullName>
    </alternativeName>
    <alternativeName>
        <fullName evidence="7">Meso-2,3-butanediol dehydrogenase</fullName>
    </alternativeName>
</protein>
<comment type="catalytic activity">
    <reaction evidence="8">
        <text>(S)-acetoin + NAD(+) = diacetyl + NADH + H(+)</text>
        <dbReference type="Rhea" id="RHEA:27286"/>
        <dbReference type="ChEBI" id="CHEBI:15378"/>
        <dbReference type="ChEBI" id="CHEBI:15687"/>
        <dbReference type="ChEBI" id="CHEBI:16583"/>
        <dbReference type="ChEBI" id="CHEBI:57540"/>
        <dbReference type="ChEBI" id="CHEBI:57945"/>
        <dbReference type="EC" id="1.1.1.304"/>
    </reaction>
</comment>
<evidence type="ECO:0000256" key="6">
    <source>
        <dbReference type="ARBA" id="ARBA00029989"/>
    </source>
</evidence>
<dbReference type="PRINTS" id="PR00081">
    <property type="entry name" value="GDHRDH"/>
</dbReference>
<evidence type="ECO:0000313" key="9">
    <source>
        <dbReference type="EMBL" id="KIH70840.1"/>
    </source>
</evidence>
<dbReference type="FunFam" id="3.40.50.720:FF:000084">
    <property type="entry name" value="Short-chain dehydrogenase reductase"/>
    <property type="match status" value="1"/>
</dbReference>
<evidence type="ECO:0000256" key="2">
    <source>
        <dbReference type="ARBA" id="ARBA00006484"/>
    </source>
</evidence>
<dbReference type="SUPFAM" id="SSF51735">
    <property type="entry name" value="NAD(P)-binding Rossmann-fold domains"/>
    <property type="match status" value="1"/>
</dbReference>
<evidence type="ECO:0000256" key="8">
    <source>
        <dbReference type="ARBA" id="ARBA00047315"/>
    </source>
</evidence>
<dbReference type="GO" id="GO:0052588">
    <property type="term" value="F:diacetyl reductase ((S)-acetoin forming) (NAD+) activity"/>
    <property type="evidence" value="ECO:0007669"/>
    <property type="project" value="UniProtKB-EC"/>
</dbReference>
<dbReference type="Gene3D" id="3.40.50.720">
    <property type="entry name" value="NAD(P)-binding Rossmann-like Domain"/>
    <property type="match status" value="1"/>
</dbReference>